<dbReference type="SUPFAM" id="SSF54427">
    <property type="entry name" value="NTF2-like"/>
    <property type="match status" value="1"/>
</dbReference>
<dbReference type="PANTHER" id="PTHR30173">
    <property type="entry name" value="SIGMA 19 FACTOR"/>
    <property type="match status" value="1"/>
</dbReference>
<dbReference type="GO" id="GO:0016987">
    <property type="term" value="F:sigma factor activity"/>
    <property type="evidence" value="ECO:0007669"/>
    <property type="project" value="TreeGrafter"/>
</dbReference>
<dbReference type="InterPro" id="IPR052704">
    <property type="entry name" value="ECF_Sigma-70_Domain"/>
</dbReference>
<comment type="caution">
    <text evidence="1">The sequence shown here is derived from an EMBL/GenBank/DDBJ whole genome shotgun (WGS) entry which is preliminary data.</text>
</comment>
<dbReference type="RefSeq" id="WP_229384312.1">
    <property type="nucleotide sequence ID" value="NZ_JAGTTN010000002.1"/>
</dbReference>
<name>A0A9X1S279_9MICO</name>
<evidence type="ECO:0000313" key="2">
    <source>
        <dbReference type="Proteomes" id="UP001139354"/>
    </source>
</evidence>
<proteinExistence type="predicted"/>
<evidence type="ECO:0000313" key="1">
    <source>
        <dbReference type="EMBL" id="MCC2032381.1"/>
    </source>
</evidence>
<dbReference type="InterPro" id="IPR032710">
    <property type="entry name" value="NTF2-like_dom_sf"/>
</dbReference>
<organism evidence="1 2">
    <name type="scientific">Microbacterium allomyrinae</name>
    <dbReference type="NCBI Taxonomy" id="2830666"/>
    <lineage>
        <taxon>Bacteria</taxon>
        <taxon>Bacillati</taxon>
        <taxon>Actinomycetota</taxon>
        <taxon>Actinomycetes</taxon>
        <taxon>Micrococcales</taxon>
        <taxon>Microbacteriaceae</taxon>
        <taxon>Microbacterium</taxon>
    </lineage>
</organism>
<gene>
    <name evidence="1" type="ORF">KEC57_09345</name>
</gene>
<dbReference type="EMBL" id="JAGTTN010000002">
    <property type="protein sequence ID" value="MCC2032381.1"/>
    <property type="molecule type" value="Genomic_DNA"/>
</dbReference>
<sequence>MDALIDAWSEPDARRVAAMLTRRAILTVDTGGVVPGLAGTRMGRTAVASALLGLSRAHPHSALERREANGAPVIAIRSGGRIVAVVLLSKRGGAIDELWAVLNPDKLAHWNDG</sequence>
<accession>A0A9X1S279</accession>
<evidence type="ECO:0008006" key="3">
    <source>
        <dbReference type="Google" id="ProtNLM"/>
    </source>
</evidence>
<reference evidence="1" key="1">
    <citation type="submission" date="2021-04" db="EMBL/GenBank/DDBJ databases">
        <title>Microbacterium tenobrionis sp. nov. and Microbacterium allomyrinae sp. nov., isolated from larvae of Tenobrio molitor and Allomyrina dichotoma, respectively.</title>
        <authorList>
            <person name="Lee S.D."/>
        </authorList>
    </citation>
    <scope>NUCLEOTIDE SEQUENCE</scope>
    <source>
        <strain evidence="1">BWT-G7</strain>
    </source>
</reference>
<keyword evidence="2" id="KW-1185">Reference proteome</keyword>
<protein>
    <recommendedName>
        <fullName evidence="3">RNA polymerase subunit sigma-24</fullName>
    </recommendedName>
</protein>
<dbReference type="AlphaFoldDB" id="A0A9X1S279"/>
<dbReference type="PANTHER" id="PTHR30173:SF43">
    <property type="entry name" value="ECF RNA POLYMERASE SIGMA FACTOR SIGI-RELATED"/>
    <property type="match status" value="1"/>
</dbReference>
<dbReference type="Proteomes" id="UP001139354">
    <property type="component" value="Unassembled WGS sequence"/>
</dbReference>